<name>A0A0K0CX15_ANGCA</name>
<proteinExistence type="predicted"/>
<evidence type="ECO:0000313" key="1">
    <source>
        <dbReference type="Proteomes" id="UP000035642"/>
    </source>
</evidence>
<keyword evidence="1" id="KW-1185">Reference proteome</keyword>
<organism evidence="1 2">
    <name type="scientific">Angiostrongylus cantonensis</name>
    <name type="common">Rat lungworm</name>
    <dbReference type="NCBI Taxonomy" id="6313"/>
    <lineage>
        <taxon>Eukaryota</taxon>
        <taxon>Metazoa</taxon>
        <taxon>Ecdysozoa</taxon>
        <taxon>Nematoda</taxon>
        <taxon>Chromadorea</taxon>
        <taxon>Rhabditida</taxon>
        <taxon>Rhabditina</taxon>
        <taxon>Rhabditomorpha</taxon>
        <taxon>Strongyloidea</taxon>
        <taxon>Metastrongylidae</taxon>
        <taxon>Angiostrongylus</taxon>
    </lineage>
</organism>
<accession>A0A0K0CX15</accession>
<dbReference type="AlphaFoldDB" id="A0A0K0CX15"/>
<evidence type="ECO:0000313" key="2">
    <source>
        <dbReference type="WBParaSite" id="ACAC_0000205301-mRNA-1"/>
    </source>
</evidence>
<dbReference type="Proteomes" id="UP000035642">
    <property type="component" value="Unassembled WGS sequence"/>
</dbReference>
<reference evidence="2" key="2">
    <citation type="submission" date="2017-02" db="UniProtKB">
        <authorList>
            <consortium name="WormBaseParasite"/>
        </authorList>
    </citation>
    <scope>IDENTIFICATION</scope>
</reference>
<sequence length="74" mass="8237">MKSRTKEAMVWSLVEFWDNSDIGYTKASVYYDVIYFVMVLSTAEAFTFSIESGAVGIASYSSQDRLSINLGTGM</sequence>
<reference evidence="1" key="1">
    <citation type="submission" date="2012-09" db="EMBL/GenBank/DDBJ databases">
        <authorList>
            <person name="Martin A.A."/>
        </authorList>
    </citation>
    <scope>NUCLEOTIDE SEQUENCE</scope>
</reference>
<protein>
    <submittedName>
        <fullName evidence="2">Neur_chan_LBD domain-containing protein</fullName>
    </submittedName>
</protein>
<dbReference type="WBParaSite" id="ACAC_0000205301-mRNA-1">
    <property type="protein sequence ID" value="ACAC_0000205301-mRNA-1"/>
    <property type="gene ID" value="ACAC_0000205301"/>
</dbReference>